<accession>A0A4Q1UFG5</accession>
<dbReference type="GO" id="GO:0003995">
    <property type="term" value="F:acyl-CoA dehydrogenase activity"/>
    <property type="evidence" value="ECO:0007669"/>
    <property type="project" value="TreeGrafter"/>
</dbReference>
<evidence type="ECO:0000259" key="8">
    <source>
        <dbReference type="Pfam" id="PF02770"/>
    </source>
</evidence>
<evidence type="ECO:0000256" key="4">
    <source>
        <dbReference type="ARBA" id="ARBA00022827"/>
    </source>
</evidence>
<dbReference type="Gene3D" id="1.10.540.10">
    <property type="entry name" value="Acyl-CoA dehydrogenase/oxidase, N-terminal domain"/>
    <property type="match status" value="1"/>
</dbReference>
<dbReference type="InterPro" id="IPR036250">
    <property type="entry name" value="AcylCo_DH-like_C"/>
</dbReference>
<evidence type="ECO:0000256" key="2">
    <source>
        <dbReference type="ARBA" id="ARBA00009347"/>
    </source>
</evidence>
<dbReference type="InterPro" id="IPR006091">
    <property type="entry name" value="Acyl-CoA_Oxase/DH_mid-dom"/>
</dbReference>
<dbReference type="InterPro" id="IPR046373">
    <property type="entry name" value="Acyl-CoA_Oxase/DH_mid-dom_sf"/>
</dbReference>
<evidence type="ECO:0000256" key="1">
    <source>
        <dbReference type="ARBA" id="ARBA00001974"/>
    </source>
</evidence>
<keyword evidence="5 6" id="KW-0560">Oxidoreductase</keyword>
<dbReference type="AlphaFoldDB" id="A0A4Q1UFG5"/>
<evidence type="ECO:0000256" key="6">
    <source>
        <dbReference type="RuleBase" id="RU362125"/>
    </source>
</evidence>
<evidence type="ECO:0000313" key="10">
    <source>
        <dbReference type="EMBL" id="RXT33316.1"/>
    </source>
</evidence>
<comment type="caution">
    <text evidence="10">The sequence shown here is derived from an EMBL/GenBank/DDBJ whole genome shotgun (WGS) entry which is preliminary data.</text>
</comment>
<dbReference type="GO" id="GO:0050660">
    <property type="term" value="F:flavin adenine dinucleotide binding"/>
    <property type="evidence" value="ECO:0007669"/>
    <property type="project" value="InterPro"/>
</dbReference>
<feature type="domain" description="Acyl-CoA dehydrogenase/oxidase C-terminal" evidence="7">
    <location>
        <begin position="262"/>
        <end position="413"/>
    </location>
</feature>
<dbReference type="GO" id="GO:0005737">
    <property type="term" value="C:cytoplasm"/>
    <property type="evidence" value="ECO:0007669"/>
    <property type="project" value="TreeGrafter"/>
</dbReference>
<comment type="similarity">
    <text evidence="2 6">Belongs to the acyl-CoA dehydrogenase family.</text>
</comment>
<dbReference type="Proteomes" id="UP000290819">
    <property type="component" value="Unassembled WGS sequence"/>
</dbReference>
<proteinExistence type="inferred from homology"/>
<name>A0A4Q1UFG5_9BRAD</name>
<dbReference type="FunFam" id="1.20.140.10:FF:000037">
    <property type="entry name" value="Similar to acyl-CoA dehydrogenase"/>
    <property type="match status" value="1"/>
</dbReference>
<dbReference type="OrthoDB" id="9775090at2"/>
<feature type="domain" description="Acyl-CoA dehydrogenase/oxidase N-terminal" evidence="9">
    <location>
        <begin position="65"/>
        <end position="142"/>
    </location>
</feature>
<dbReference type="FunFam" id="2.40.110.10:FF:000002">
    <property type="entry name" value="Acyl-CoA dehydrogenase fadE12"/>
    <property type="match status" value="1"/>
</dbReference>
<dbReference type="Pfam" id="PF02771">
    <property type="entry name" value="Acyl-CoA_dh_N"/>
    <property type="match status" value="1"/>
</dbReference>
<dbReference type="EMBL" id="MZXW01000057">
    <property type="protein sequence ID" value="RXT33316.1"/>
    <property type="molecule type" value="Genomic_DNA"/>
</dbReference>
<keyword evidence="4 6" id="KW-0274">FAD</keyword>
<keyword evidence="3 6" id="KW-0285">Flavoprotein</keyword>
<comment type="cofactor">
    <cofactor evidence="1 6">
        <name>FAD</name>
        <dbReference type="ChEBI" id="CHEBI:57692"/>
    </cofactor>
</comment>
<dbReference type="PANTHER" id="PTHR48083">
    <property type="entry name" value="MEDIUM-CHAIN SPECIFIC ACYL-COA DEHYDROGENASE, MITOCHONDRIAL-RELATED"/>
    <property type="match status" value="1"/>
</dbReference>
<dbReference type="Pfam" id="PF02770">
    <property type="entry name" value="Acyl-CoA_dh_M"/>
    <property type="match status" value="1"/>
</dbReference>
<dbReference type="InterPro" id="IPR037069">
    <property type="entry name" value="AcylCoA_DH/ox_N_sf"/>
</dbReference>
<gene>
    <name evidence="10" type="ORF">B5V03_40350</name>
</gene>
<reference evidence="10 11" key="1">
    <citation type="submission" date="2017-03" db="EMBL/GenBank/DDBJ databases">
        <authorList>
            <person name="Safronova V.I."/>
            <person name="Sazanova A.L."/>
            <person name="Chirak E.R."/>
        </authorList>
    </citation>
    <scope>NUCLEOTIDE SEQUENCE [LARGE SCALE GENOMIC DNA]</scope>
    <source>
        <strain evidence="10 11">Opo-243</strain>
    </source>
</reference>
<evidence type="ECO:0000259" key="7">
    <source>
        <dbReference type="Pfam" id="PF00441"/>
    </source>
</evidence>
<evidence type="ECO:0000259" key="9">
    <source>
        <dbReference type="Pfam" id="PF02771"/>
    </source>
</evidence>
<sequence length="426" mass="48445">MDFSIPKDLVDYLAKIDAFVQAEIKPLQAQDDNERFFDHRREWARTDFDNDGLPRPEWEALLEKAKALADKAGFFRFSLPKEFGGQGGGNLWMAVIREHLATQGLGLHNDLQNEHSVVGNFPFIVMLRDFGTQEQKEKFIRGSLDRKIRVTFGLTEPHHGSDATHMESRAVRETRDGVAGWLINGEKMWTTGMHTASHCCLFARTSGEDGDAKGITAFLVPANSPGVKVEEYMWTFNMPTDHPRVSFTNVWVPESAMFGQIDRGLALAQAFVHENRIRQAASSLGAAAYCVNESVKYANQRKPFGKPLSVNQGIQFPLVELATQIEMLRLLIRKTAWEMDSMPHPEVEKRLSDKVSMCNYWANRLCCEAADRAMQVHGGIGYSRHKAFEHIYRHHRRYRITEGSEEIQMRKVAGYLFGFMGPHKRA</sequence>
<evidence type="ECO:0000256" key="3">
    <source>
        <dbReference type="ARBA" id="ARBA00022630"/>
    </source>
</evidence>
<dbReference type="CDD" id="cd00567">
    <property type="entry name" value="ACAD"/>
    <property type="match status" value="1"/>
</dbReference>
<organism evidence="10 11">
    <name type="scientific">Bradyrhizobium betae</name>
    <dbReference type="NCBI Taxonomy" id="244734"/>
    <lineage>
        <taxon>Bacteria</taxon>
        <taxon>Pseudomonadati</taxon>
        <taxon>Pseudomonadota</taxon>
        <taxon>Alphaproteobacteria</taxon>
        <taxon>Hyphomicrobiales</taxon>
        <taxon>Nitrobacteraceae</taxon>
        <taxon>Bradyrhizobium</taxon>
    </lineage>
</organism>
<dbReference type="RefSeq" id="WP_129276052.1">
    <property type="nucleotide sequence ID" value="NZ_MZXW01000057.1"/>
</dbReference>
<dbReference type="InterPro" id="IPR050741">
    <property type="entry name" value="Acyl-CoA_dehydrogenase"/>
</dbReference>
<protein>
    <submittedName>
        <fullName evidence="10">Acyl-CoA dehydrogenase</fullName>
    </submittedName>
</protein>
<dbReference type="InterPro" id="IPR013786">
    <property type="entry name" value="AcylCoA_DH/ox_N"/>
</dbReference>
<dbReference type="SUPFAM" id="SSF47203">
    <property type="entry name" value="Acyl-CoA dehydrogenase C-terminal domain-like"/>
    <property type="match status" value="1"/>
</dbReference>
<feature type="domain" description="Acyl-CoA oxidase/dehydrogenase middle" evidence="8">
    <location>
        <begin position="152"/>
        <end position="249"/>
    </location>
</feature>
<keyword evidence="11" id="KW-1185">Reference proteome</keyword>
<dbReference type="Gene3D" id="1.20.140.10">
    <property type="entry name" value="Butyryl-CoA Dehydrogenase, subunit A, domain 3"/>
    <property type="match status" value="1"/>
</dbReference>
<evidence type="ECO:0000256" key="5">
    <source>
        <dbReference type="ARBA" id="ARBA00023002"/>
    </source>
</evidence>
<dbReference type="Gene3D" id="2.40.110.10">
    <property type="entry name" value="Butyryl-CoA Dehydrogenase, subunit A, domain 2"/>
    <property type="match status" value="1"/>
</dbReference>
<dbReference type="GO" id="GO:0033539">
    <property type="term" value="P:fatty acid beta-oxidation using acyl-CoA dehydrogenase"/>
    <property type="evidence" value="ECO:0007669"/>
    <property type="project" value="TreeGrafter"/>
</dbReference>
<dbReference type="PANTHER" id="PTHR48083:SF2">
    <property type="entry name" value="MEDIUM-CHAIN SPECIFIC ACYL-COA DEHYDROGENASE, MITOCHONDRIAL"/>
    <property type="match status" value="1"/>
</dbReference>
<dbReference type="InterPro" id="IPR009075">
    <property type="entry name" value="AcylCo_DH/oxidase_C"/>
</dbReference>
<dbReference type="SUPFAM" id="SSF56645">
    <property type="entry name" value="Acyl-CoA dehydrogenase NM domain-like"/>
    <property type="match status" value="1"/>
</dbReference>
<evidence type="ECO:0000313" key="11">
    <source>
        <dbReference type="Proteomes" id="UP000290819"/>
    </source>
</evidence>
<dbReference type="Pfam" id="PF00441">
    <property type="entry name" value="Acyl-CoA_dh_1"/>
    <property type="match status" value="1"/>
</dbReference>
<dbReference type="InterPro" id="IPR009100">
    <property type="entry name" value="AcylCoA_DH/oxidase_NM_dom_sf"/>
</dbReference>